<dbReference type="AlphaFoldDB" id="E1R358"/>
<dbReference type="PANTHER" id="PTHR18964:SF149">
    <property type="entry name" value="BIFUNCTIONAL UDP-N-ACETYLGLUCOSAMINE 2-EPIMERASE_N-ACETYLMANNOSAMINE KINASE"/>
    <property type="match status" value="1"/>
</dbReference>
<sequence length="388" mass="43517">MGQPKRTRIINSSRVIREMWIHGGLSRAALAQRLGLTKSSISSIIDELIKKEVISEGPEMDPGPKGGRKATKLFLNSDWLYVVGMEIRCDSVLLLAIDIEGRVLFSRTVKQQFSAESFSSDILALIKSLKQEETRLNRTLLGIGLGFSGIIDAGKQIIEHSVFLDFHAPFDFNREVASHCDIPIIIENDANCGAWGEVVFRRKHQVKNFLFLLIEFWKYCSSEEELPRPTIGLGFGFNGKIYHGTYSSAGEFKSLLNDDPNSSAQIRWKHDSDVLPLAKDRAALQEYIRELCRNVAFLVNTLDIGNLFIGGDIEEFKSFISTMLNEELRANTLTTAPPRCEIQFSALGHQAVAFGAAGLILDRVFMNLEALDEPSSRPKIQPLYFMEE</sequence>
<dbReference type="STRING" id="573413.Spirs_2124"/>
<dbReference type="InterPro" id="IPR043129">
    <property type="entry name" value="ATPase_NBD"/>
</dbReference>
<accession>E1R358</accession>
<reference evidence="2 3" key="1">
    <citation type="journal article" date="2010" name="Stand. Genomic Sci.">
        <title>Complete genome sequence of Spirochaeta smaragdinae type strain (SEBR 4228).</title>
        <authorList>
            <person name="Mavromatis K."/>
            <person name="Yasawong M."/>
            <person name="Chertkov O."/>
            <person name="Lapidus A."/>
            <person name="Lucas S."/>
            <person name="Nolan M."/>
            <person name="Del Rio T.G."/>
            <person name="Tice H."/>
            <person name="Cheng J.F."/>
            <person name="Pitluck S."/>
            <person name="Liolios K."/>
            <person name="Ivanova N."/>
            <person name="Tapia R."/>
            <person name="Han C."/>
            <person name="Bruce D."/>
            <person name="Goodwin L."/>
            <person name="Pati A."/>
            <person name="Chen A."/>
            <person name="Palaniappan K."/>
            <person name="Land M."/>
            <person name="Hauser L."/>
            <person name="Chang Y.J."/>
            <person name="Jeffries C.D."/>
            <person name="Detter J.C."/>
            <person name="Rohde M."/>
            <person name="Brambilla E."/>
            <person name="Spring S."/>
            <person name="Goker M."/>
            <person name="Sikorski J."/>
            <person name="Woyke T."/>
            <person name="Bristow J."/>
            <person name="Eisen J.A."/>
            <person name="Markowitz V."/>
            <person name="Hugenholtz P."/>
            <person name="Klenk H.P."/>
            <person name="Kyrpides N.C."/>
        </authorList>
    </citation>
    <scope>NUCLEOTIDE SEQUENCE [LARGE SCALE GENOMIC DNA]</scope>
    <source>
        <strain evidence="3">DSM 11293 / JCM 15392 / SEBR 4228</strain>
    </source>
</reference>
<dbReference type="Proteomes" id="UP000002318">
    <property type="component" value="Chromosome"/>
</dbReference>
<dbReference type="Gene3D" id="3.30.420.40">
    <property type="match status" value="2"/>
</dbReference>
<dbReference type="eggNOG" id="COG1846">
    <property type="taxonomic scope" value="Bacteria"/>
</dbReference>
<dbReference type="Gene3D" id="1.10.10.10">
    <property type="entry name" value="Winged helix-like DNA-binding domain superfamily/Winged helix DNA-binding domain"/>
    <property type="match status" value="1"/>
</dbReference>
<evidence type="ECO:0000313" key="3">
    <source>
        <dbReference type="Proteomes" id="UP000002318"/>
    </source>
</evidence>
<name>E1R358_SEDSS</name>
<dbReference type="EMBL" id="CP002116">
    <property type="protein sequence ID" value="ADK81244.1"/>
    <property type="molecule type" value="Genomic_DNA"/>
</dbReference>
<dbReference type="eggNOG" id="COG1940">
    <property type="taxonomic scope" value="Bacteria"/>
</dbReference>
<protein>
    <submittedName>
        <fullName evidence="2">ROK family protein</fullName>
    </submittedName>
</protein>
<dbReference type="SUPFAM" id="SSF46785">
    <property type="entry name" value="Winged helix' DNA-binding domain"/>
    <property type="match status" value="1"/>
</dbReference>
<dbReference type="HOGENOM" id="CLU_036604_13_5_12"/>
<comment type="similarity">
    <text evidence="1">Belongs to the ROK (NagC/XylR) family.</text>
</comment>
<dbReference type="InterPro" id="IPR036390">
    <property type="entry name" value="WH_DNA-bd_sf"/>
</dbReference>
<dbReference type="InterPro" id="IPR036388">
    <property type="entry name" value="WH-like_DNA-bd_sf"/>
</dbReference>
<dbReference type="CDD" id="cd23763">
    <property type="entry name" value="ASKHA_ATPase_ROK"/>
    <property type="match status" value="1"/>
</dbReference>
<keyword evidence="3" id="KW-1185">Reference proteome</keyword>
<dbReference type="Pfam" id="PF13412">
    <property type="entry name" value="HTH_24"/>
    <property type="match status" value="1"/>
</dbReference>
<evidence type="ECO:0000256" key="1">
    <source>
        <dbReference type="ARBA" id="ARBA00006479"/>
    </source>
</evidence>
<dbReference type="PANTHER" id="PTHR18964">
    <property type="entry name" value="ROK (REPRESSOR, ORF, KINASE) FAMILY"/>
    <property type="match status" value="1"/>
</dbReference>
<dbReference type="Pfam" id="PF00480">
    <property type="entry name" value="ROK"/>
    <property type="match status" value="1"/>
</dbReference>
<dbReference type="SUPFAM" id="SSF53067">
    <property type="entry name" value="Actin-like ATPase domain"/>
    <property type="match status" value="1"/>
</dbReference>
<dbReference type="InterPro" id="IPR000600">
    <property type="entry name" value="ROK"/>
</dbReference>
<dbReference type="OrthoDB" id="369851at2"/>
<evidence type="ECO:0000313" key="2">
    <source>
        <dbReference type="EMBL" id="ADK81244.1"/>
    </source>
</evidence>
<gene>
    <name evidence="2" type="ordered locus">Spirs_2124</name>
</gene>
<organism evidence="2 3">
    <name type="scientific">Sediminispirochaeta smaragdinae (strain DSM 11293 / JCM 15392 / SEBR 4228)</name>
    <name type="common">Spirochaeta smaragdinae</name>
    <dbReference type="NCBI Taxonomy" id="573413"/>
    <lineage>
        <taxon>Bacteria</taxon>
        <taxon>Pseudomonadati</taxon>
        <taxon>Spirochaetota</taxon>
        <taxon>Spirochaetia</taxon>
        <taxon>Spirochaetales</taxon>
        <taxon>Spirochaetaceae</taxon>
        <taxon>Sediminispirochaeta</taxon>
    </lineage>
</organism>
<dbReference type="RefSeq" id="WP_013254708.1">
    <property type="nucleotide sequence ID" value="NC_014364.1"/>
</dbReference>
<dbReference type="KEGG" id="ssm:Spirs_2124"/>
<proteinExistence type="inferred from homology"/>